<dbReference type="EMBL" id="FQWH01000016">
    <property type="protein sequence ID" value="SHH71057.1"/>
    <property type="molecule type" value="Genomic_DNA"/>
</dbReference>
<sequence length="40" mass="4128">MLQMEPAPEVLQSPANAAERPVSPVPFGESKLSVSSACAT</sequence>
<dbReference type="Proteomes" id="UP000184112">
    <property type="component" value="Unassembled WGS sequence"/>
</dbReference>
<evidence type="ECO:0000313" key="2">
    <source>
        <dbReference type="EMBL" id="SHH71057.1"/>
    </source>
</evidence>
<dbReference type="AlphaFoldDB" id="A0A1M5V757"/>
<feature type="region of interest" description="Disordered" evidence="1">
    <location>
        <begin position="1"/>
        <end position="40"/>
    </location>
</feature>
<accession>A0A1M5V757</accession>
<protein>
    <submittedName>
        <fullName evidence="2">Uncharacterized protein</fullName>
    </submittedName>
</protein>
<dbReference type="RefSeq" id="WP_262489426.1">
    <property type="nucleotide sequence ID" value="NZ_CP158862.1"/>
</dbReference>
<proteinExistence type="predicted"/>
<reference evidence="2 3" key="1">
    <citation type="submission" date="2016-11" db="EMBL/GenBank/DDBJ databases">
        <authorList>
            <person name="Jaros S."/>
            <person name="Januszkiewicz K."/>
            <person name="Wedrychowicz H."/>
        </authorList>
    </citation>
    <scope>NUCLEOTIDE SEQUENCE [LARGE SCALE GENOMIC DNA]</scope>
    <source>
        <strain evidence="2 3">DSM 6792</strain>
    </source>
</reference>
<evidence type="ECO:0000313" key="3">
    <source>
        <dbReference type="Proteomes" id="UP000184112"/>
    </source>
</evidence>
<organism evidence="2 3">
    <name type="scientific">Flavobacterium johnsoniae</name>
    <name type="common">Cytophaga johnsonae</name>
    <dbReference type="NCBI Taxonomy" id="986"/>
    <lineage>
        <taxon>Bacteria</taxon>
        <taxon>Pseudomonadati</taxon>
        <taxon>Bacteroidota</taxon>
        <taxon>Flavobacteriia</taxon>
        <taxon>Flavobacteriales</taxon>
        <taxon>Flavobacteriaceae</taxon>
        <taxon>Flavobacterium</taxon>
    </lineage>
</organism>
<name>A0A1M5V757_FLAJO</name>
<evidence type="ECO:0000256" key="1">
    <source>
        <dbReference type="SAM" id="MobiDB-lite"/>
    </source>
</evidence>
<gene>
    <name evidence="2" type="ORF">SAMN05444388_11622</name>
</gene>